<reference evidence="3 4" key="1">
    <citation type="submission" date="2024-05" db="EMBL/GenBank/DDBJ databases">
        <title>Genetic variation in Jamaican populations of the coffee berry borer (Hypothenemus hampei).</title>
        <authorList>
            <person name="Errbii M."/>
            <person name="Myrie A."/>
        </authorList>
    </citation>
    <scope>NUCLEOTIDE SEQUENCE [LARGE SCALE GENOMIC DNA]</scope>
    <source>
        <strain evidence="3">JA-Hopewell-2020-01-JO</strain>
        <tissue evidence="3">Whole body</tissue>
    </source>
</reference>
<evidence type="ECO:0000313" key="4">
    <source>
        <dbReference type="Proteomes" id="UP001566132"/>
    </source>
</evidence>
<protein>
    <recommendedName>
        <fullName evidence="2">DUF243 domain-containing protein</fullName>
    </recommendedName>
</protein>
<dbReference type="Pfam" id="PF03103">
    <property type="entry name" value="DUF243"/>
    <property type="match status" value="1"/>
</dbReference>
<dbReference type="EMBL" id="JBDJPC010000001">
    <property type="protein sequence ID" value="KAL1516795.1"/>
    <property type="molecule type" value="Genomic_DNA"/>
</dbReference>
<organism evidence="3 4">
    <name type="scientific">Hypothenemus hampei</name>
    <name type="common">Coffee berry borer</name>
    <dbReference type="NCBI Taxonomy" id="57062"/>
    <lineage>
        <taxon>Eukaryota</taxon>
        <taxon>Metazoa</taxon>
        <taxon>Ecdysozoa</taxon>
        <taxon>Arthropoda</taxon>
        <taxon>Hexapoda</taxon>
        <taxon>Insecta</taxon>
        <taxon>Pterygota</taxon>
        <taxon>Neoptera</taxon>
        <taxon>Endopterygota</taxon>
        <taxon>Coleoptera</taxon>
        <taxon>Polyphaga</taxon>
        <taxon>Cucujiformia</taxon>
        <taxon>Curculionidae</taxon>
        <taxon>Scolytinae</taxon>
        <taxon>Hypothenemus</taxon>
    </lineage>
</organism>
<dbReference type="PANTHER" id="PTHR31927:SF2">
    <property type="entry name" value="FI07246P-RELATED"/>
    <property type="match status" value="1"/>
</dbReference>
<keyword evidence="1" id="KW-0732">Signal</keyword>
<dbReference type="Proteomes" id="UP001566132">
    <property type="component" value="Unassembled WGS sequence"/>
</dbReference>
<name>A0ABD1FBY7_HYPHA</name>
<dbReference type="AlphaFoldDB" id="A0ABD1FBY7"/>
<evidence type="ECO:0000259" key="2">
    <source>
        <dbReference type="SMART" id="SM00690"/>
    </source>
</evidence>
<evidence type="ECO:0000313" key="3">
    <source>
        <dbReference type="EMBL" id="KAL1516795.1"/>
    </source>
</evidence>
<sequence>MTFFNNLLMFLSLILAVSGRPEPPSPYQYPFPDITENSFTKTPSANFQNYAAPVNSYGTPLSKSSIPTSSSSKQELVHKHIYVHVAPPDPDETFQRVQQPPPVSRKHYKIIFVKVPSYEAPPVVARQEEEHHEKTLIYVLVKKPEEPQVQQQQVIQRMPDRPEVYFIKYKGKRGENLGVVEDNQSIAVEALGRNQGYRYDKPLK</sequence>
<feature type="chain" id="PRO_5044764265" description="DUF243 domain-containing protein" evidence="1">
    <location>
        <begin position="20"/>
        <end position="204"/>
    </location>
</feature>
<dbReference type="InterPro" id="IPR004145">
    <property type="entry name" value="DUF243"/>
</dbReference>
<accession>A0ABD1FBY7</accession>
<gene>
    <name evidence="3" type="ORF">ABEB36_000652</name>
</gene>
<dbReference type="SMART" id="SM00690">
    <property type="entry name" value="DM5"/>
    <property type="match status" value="1"/>
</dbReference>
<comment type="caution">
    <text evidence="3">The sequence shown here is derived from an EMBL/GenBank/DDBJ whole genome shotgun (WGS) entry which is preliminary data.</text>
</comment>
<dbReference type="PANTHER" id="PTHR31927">
    <property type="entry name" value="FI07246P-RELATED-RELATED"/>
    <property type="match status" value="1"/>
</dbReference>
<proteinExistence type="predicted"/>
<keyword evidence="4" id="KW-1185">Reference proteome</keyword>
<feature type="domain" description="DUF243" evidence="2">
    <location>
        <begin position="75"/>
        <end position="172"/>
    </location>
</feature>
<feature type="signal peptide" evidence="1">
    <location>
        <begin position="1"/>
        <end position="19"/>
    </location>
</feature>
<evidence type="ECO:0000256" key="1">
    <source>
        <dbReference type="SAM" id="SignalP"/>
    </source>
</evidence>